<organism evidence="2 3">
    <name type="scientific">Allokutzneria oryzae</name>
    <dbReference type="NCBI Taxonomy" id="1378989"/>
    <lineage>
        <taxon>Bacteria</taxon>
        <taxon>Bacillati</taxon>
        <taxon>Actinomycetota</taxon>
        <taxon>Actinomycetes</taxon>
        <taxon>Pseudonocardiales</taxon>
        <taxon>Pseudonocardiaceae</taxon>
        <taxon>Allokutzneria</taxon>
    </lineage>
</organism>
<name>A0ABV6A7T4_9PSEU</name>
<evidence type="ECO:0000313" key="3">
    <source>
        <dbReference type="Proteomes" id="UP001589693"/>
    </source>
</evidence>
<keyword evidence="1" id="KW-0812">Transmembrane</keyword>
<evidence type="ECO:0000313" key="2">
    <source>
        <dbReference type="EMBL" id="MFB9908700.1"/>
    </source>
</evidence>
<keyword evidence="1" id="KW-0472">Membrane</keyword>
<reference evidence="2 3" key="1">
    <citation type="submission" date="2024-09" db="EMBL/GenBank/DDBJ databases">
        <authorList>
            <person name="Sun Q."/>
            <person name="Mori K."/>
        </authorList>
    </citation>
    <scope>NUCLEOTIDE SEQUENCE [LARGE SCALE GENOMIC DNA]</scope>
    <source>
        <strain evidence="2 3">TBRC 7907</strain>
    </source>
</reference>
<evidence type="ECO:0000256" key="1">
    <source>
        <dbReference type="SAM" id="Phobius"/>
    </source>
</evidence>
<dbReference type="RefSeq" id="WP_377860636.1">
    <property type="nucleotide sequence ID" value="NZ_JBHLZU010000027.1"/>
</dbReference>
<dbReference type="EMBL" id="JBHLZU010000027">
    <property type="protein sequence ID" value="MFB9908700.1"/>
    <property type="molecule type" value="Genomic_DNA"/>
</dbReference>
<keyword evidence="1" id="KW-1133">Transmembrane helix</keyword>
<dbReference type="Proteomes" id="UP001589693">
    <property type="component" value="Unassembled WGS sequence"/>
</dbReference>
<proteinExistence type="predicted"/>
<keyword evidence="3" id="KW-1185">Reference proteome</keyword>
<accession>A0ABV6A7T4</accession>
<feature type="transmembrane region" description="Helical" evidence="1">
    <location>
        <begin position="80"/>
        <end position="108"/>
    </location>
</feature>
<protein>
    <submittedName>
        <fullName evidence="2">Uncharacterized protein</fullName>
    </submittedName>
</protein>
<gene>
    <name evidence="2" type="ORF">ACFFQA_32590</name>
</gene>
<comment type="caution">
    <text evidence="2">The sequence shown here is derived from an EMBL/GenBank/DDBJ whole genome shotgun (WGS) entry which is preliminary data.</text>
</comment>
<sequence>MSPHAAALLDDIAFPVPQPLPARRAQRRRSVPVRSDRARLSLVPEPVTPHAPRRPALRRAVRALRSLLHRRPASGGTPMLVAIGAGLAVTTATLGVLPTAGLVALAVVGNGVCELLDHANRT</sequence>